<evidence type="ECO:0000313" key="3">
    <source>
        <dbReference type="Proteomes" id="UP000824334"/>
    </source>
</evidence>
<organism evidence="2 3">
    <name type="scientific">Brevundimonas nasdae</name>
    <dbReference type="NCBI Taxonomy" id="172043"/>
    <lineage>
        <taxon>Bacteria</taxon>
        <taxon>Pseudomonadati</taxon>
        <taxon>Pseudomonadota</taxon>
        <taxon>Alphaproteobacteria</taxon>
        <taxon>Caulobacterales</taxon>
        <taxon>Caulobacteraceae</taxon>
        <taxon>Brevundimonas</taxon>
    </lineage>
</organism>
<dbReference type="GeneID" id="94374722"/>
<evidence type="ECO:0000313" key="2">
    <source>
        <dbReference type="EMBL" id="QYC11441.1"/>
    </source>
</evidence>
<proteinExistence type="predicted"/>
<feature type="compositionally biased region" description="Basic and acidic residues" evidence="1">
    <location>
        <begin position="314"/>
        <end position="327"/>
    </location>
</feature>
<dbReference type="EMBL" id="CP080034">
    <property type="protein sequence ID" value="QYC11441.1"/>
    <property type="molecule type" value="Genomic_DNA"/>
</dbReference>
<evidence type="ECO:0000256" key="1">
    <source>
        <dbReference type="SAM" id="MobiDB-lite"/>
    </source>
</evidence>
<feature type="region of interest" description="Disordered" evidence="1">
    <location>
        <begin position="291"/>
        <end position="327"/>
    </location>
</feature>
<dbReference type="Proteomes" id="UP000824334">
    <property type="component" value="Chromosome"/>
</dbReference>
<reference evidence="2 3" key="1">
    <citation type="submission" date="2021-07" db="EMBL/GenBank/DDBJ databases">
        <title>Isolation and characterization of bacteria from a gold mining with a capacity of golden bioaccumulation.</title>
        <authorList>
            <person name="Yang X.J."/>
        </authorList>
    </citation>
    <scope>NUCLEOTIDE SEQUENCE [LARGE SCALE GENOMIC DNA]</scope>
    <source>
        <strain evidence="2 3">Au29</strain>
    </source>
</reference>
<sequence>MLPLSKIDEARLAAVVDAAVATGLAHSIVLGRRPNDEPEAVLAVFSNLVTAQPAWTAILAPLGLRVEMHGAFIHGTPQVTFHPHKTPNDRCELGDLMIVIDDRRHGHDDRRALIIQAKLASGPSLSLTSPGDLKQLDLNMNWPPFEFVPSAYSIPPHPSPWDFRDRNAPGHVHESSAYGAVDLAGRTWEQHVPSTPMTMGTGESLGVTAGKMLVGVGGRKAEIPSASGATCADDWSETVERVLRKSASAITSKRLGGTARAWSLWVDTGPASGFVVAEDYARHVIGRYLPPPDSTEEDDGDGGMSTFHVVISSADDRPDRGTGTLRD</sequence>
<accession>A0ABX8TJP1</accession>
<gene>
    <name evidence="2" type="ORF">KWG56_05555</name>
</gene>
<protein>
    <submittedName>
        <fullName evidence="2">Uncharacterized protein</fullName>
    </submittedName>
</protein>
<dbReference type="RefSeq" id="WP_219354020.1">
    <property type="nucleotide sequence ID" value="NZ_CP080034.1"/>
</dbReference>
<keyword evidence="3" id="KW-1185">Reference proteome</keyword>
<name>A0ABX8TJP1_9CAUL</name>